<proteinExistence type="inferred from homology"/>
<dbReference type="Proteomes" id="UP000277498">
    <property type="component" value="Unassembled WGS sequence"/>
</dbReference>
<keyword evidence="11" id="KW-1185">Reference proteome</keyword>
<feature type="transmembrane region" description="Helical" evidence="9">
    <location>
        <begin position="135"/>
        <end position="156"/>
    </location>
</feature>
<sequence>MRGRTGIMAWMRDLPLLVLALGVVALMALVPAAHAAMTRDPHTAQAFFYSGLLLMVLTAMLAIVTRAQPRRQTAHSQLAALAGAYALLPLAFALPLTWILRDSGGMDLWFEMVSAFTTTGATLYDPARLPPAVHLWRAMAGWLGGFFVLLAAYAVLAPLNLGGSEVISGSLPGHNTAQGRAGGGTGDPRERLARCAGAIWPVYAGLTFALWLGLLVANEDGLVALTHAMGTLSTSGVAMTGGGAVAGSGLAGEALLCGFMLLALSRRLMPLPLPGQRQGRLRDDPEIRLGLALIALVVVVLLLRHLAADAATGEGESLAGLARAFWGSLFTAASFLTTTGYESQWWISARDWAGMGSPGLLLMGLAITGGGVATTAGGVTLLRVWALLLQGRRELEKIVHPSSVGSGAAARRLAGEGAWYAWIFFMLFALSVALVTAALTLTGIGFTEALVLCISALTTTGPLAAVAGDVPVAWAPLGAGAKLILGLAMVLGRLETLALIALLVPANWRR</sequence>
<dbReference type="RefSeq" id="WP_233352260.1">
    <property type="nucleotide sequence ID" value="NZ_UXAW01000090.1"/>
</dbReference>
<dbReference type="GO" id="GO:0030001">
    <property type="term" value="P:metal ion transport"/>
    <property type="evidence" value="ECO:0007669"/>
    <property type="project" value="UniProtKB-ARBA"/>
</dbReference>
<evidence type="ECO:0000256" key="8">
    <source>
        <dbReference type="ARBA" id="ARBA00023136"/>
    </source>
</evidence>
<dbReference type="InterPro" id="IPR003445">
    <property type="entry name" value="Cat_transpt"/>
</dbReference>
<dbReference type="AlphaFoldDB" id="A0A3P5XSH7"/>
<feature type="transmembrane region" description="Helical" evidence="9">
    <location>
        <begin position="285"/>
        <end position="306"/>
    </location>
</feature>
<feature type="transmembrane region" description="Helical" evidence="9">
    <location>
        <begin position="419"/>
        <end position="442"/>
    </location>
</feature>
<dbReference type="GO" id="GO:0005886">
    <property type="term" value="C:plasma membrane"/>
    <property type="evidence" value="ECO:0007669"/>
    <property type="project" value="UniProtKB-SubCell"/>
</dbReference>
<name>A0A3P5XSH7_9RHOB</name>
<dbReference type="PANTHER" id="PTHR32024:SF2">
    <property type="entry name" value="TRK SYSTEM POTASSIUM UPTAKE PROTEIN TRKG-RELATED"/>
    <property type="match status" value="1"/>
</dbReference>
<evidence type="ECO:0000313" key="11">
    <source>
        <dbReference type="Proteomes" id="UP000277498"/>
    </source>
</evidence>
<evidence type="ECO:0000256" key="3">
    <source>
        <dbReference type="ARBA" id="ARBA00022448"/>
    </source>
</evidence>
<accession>A0A3P5XSH7</accession>
<keyword evidence="4" id="KW-1003">Cell membrane</keyword>
<protein>
    <submittedName>
        <fullName evidence="10">Trk system potassium uptake protein TrkG</fullName>
    </submittedName>
</protein>
<feature type="transmembrane region" description="Helical" evidence="9">
    <location>
        <begin position="78"/>
        <end position="100"/>
    </location>
</feature>
<keyword evidence="5 9" id="KW-0812">Transmembrane</keyword>
<feature type="transmembrane region" description="Helical" evidence="9">
    <location>
        <begin position="360"/>
        <end position="386"/>
    </location>
</feature>
<feature type="transmembrane region" description="Helical" evidence="9">
    <location>
        <begin position="45"/>
        <end position="66"/>
    </location>
</feature>
<evidence type="ECO:0000256" key="5">
    <source>
        <dbReference type="ARBA" id="ARBA00022692"/>
    </source>
</evidence>
<dbReference type="EMBL" id="UXAW01000090">
    <property type="protein sequence ID" value="VDC31944.1"/>
    <property type="molecule type" value="Genomic_DNA"/>
</dbReference>
<keyword evidence="3" id="KW-0813">Transport</keyword>
<evidence type="ECO:0000256" key="4">
    <source>
        <dbReference type="ARBA" id="ARBA00022475"/>
    </source>
</evidence>
<evidence type="ECO:0000256" key="2">
    <source>
        <dbReference type="ARBA" id="ARBA00009137"/>
    </source>
</evidence>
<comment type="similarity">
    <text evidence="2">Belongs to the TrkH potassium transport family.</text>
</comment>
<keyword evidence="7" id="KW-0406">Ion transport</keyword>
<reference evidence="10 11" key="1">
    <citation type="submission" date="2018-11" db="EMBL/GenBank/DDBJ databases">
        <authorList>
            <person name="Criscuolo A."/>
        </authorList>
    </citation>
    <scope>NUCLEOTIDE SEQUENCE [LARGE SCALE GENOMIC DNA]</scope>
    <source>
        <strain evidence="10">ACIP111625</strain>
    </source>
</reference>
<evidence type="ECO:0000256" key="6">
    <source>
        <dbReference type="ARBA" id="ARBA00022989"/>
    </source>
</evidence>
<evidence type="ECO:0000313" key="10">
    <source>
        <dbReference type="EMBL" id="VDC31944.1"/>
    </source>
</evidence>
<evidence type="ECO:0000256" key="9">
    <source>
        <dbReference type="SAM" id="Phobius"/>
    </source>
</evidence>
<organism evidence="10 11">
    <name type="scientific">Pseudogemmobacter humi</name>
    <dbReference type="NCBI Taxonomy" id="2483812"/>
    <lineage>
        <taxon>Bacteria</taxon>
        <taxon>Pseudomonadati</taxon>
        <taxon>Pseudomonadota</taxon>
        <taxon>Alphaproteobacteria</taxon>
        <taxon>Rhodobacterales</taxon>
        <taxon>Paracoccaceae</taxon>
        <taxon>Pseudogemmobacter</taxon>
    </lineage>
</organism>
<keyword evidence="6 9" id="KW-1133">Transmembrane helix</keyword>
<feature type="transmembrane region" description="Helical" evidence="9">
    <location>
        <begin position="318"/>
        <end position="339"/>
    </location>
</feature>
<feature type="transmembrane region" description="Helical" evidence="9">
    <location>
        <begin position="237"/>
        <end position="264"/>
    </location>
</feature>
<comment type="subcellular location">
    <subcellularLocation>
        <location evidence="1">Cell membrane</location>
        <topology evidence="1">Multi-pass membrane protein</topology>
    </subcellularLocation>
</comment>
<feature type="transmembrane region" description="Helical" evidence="9">
    <location>
        <begin position="449"/>
        <end position="467"/>
    </location>
</feature>
<evidence type="ECO:0000256" key="7">
    <source>
        <dbReference type="ARBA" id="ARBA00023065"/>
    </source>
</evidence>
<feature type="transmembrane region" description="Helical" evidence="9">
    <location>
        <begin position="198"/>
        <end position="217"/>
    </location>
</feature>
<feature type="transmembrane region" description="Helical" evidence="9">
    <location>
        <begin position="479"/>
        <end position="504"/>
    </location>
</feature>
<dbReference type="GO" id="GO:0008324">
    <property type="term" value="F:monoatomic cation transmembrane transporter activity"/>
    <property type="evidence" value="ECO:0007669"/>
    <property type="project" value="InterPro"/>
</dbReference>
<keyword evidence="8 9" id="KW-0472">Membrane</keyword>
<evidence type="ECO:0000256" key="1">
    <source>
        <dbReference type="ARBA" id="ARBA00004651"/>
    </source>
</evidence>
<dbReference type="PANTHER" id="PTHR32024">
    <property type="entry name" value="TRK SYSTEM POTASSIUM UPTAKE PROTEIN TRKG-RELATED"/>
    <property type="match status" value="1"/>
</dbReference>
<dbReference type="Pfam" id="PF02386">
    <property type="entry name" value="TrkH"/>
    <property type="match status" value="1"/>
</dbReference>
<gene>
    <name evidence="10" type="primary">trkG</name>
    <name evidence="10" type="ORF">XINFAN_03239</name>
</gene>